<dbReference type="Gene3D" id="3.10.110.10">
    <property type="entry name" value="Ubiquitin Conjugating Enzyme"/>
    <property type="match status" value="1"/>
</dbReference>
<evidence type="ECO:0000313" key="3">
    <source>
        <dbReference type="Proteomes" id="UP000585474"/>
    </source>
</evidence>
<organism evidence="2 3">
    <name type="scientific">Actinidia rufa</name>
    <dbReference type="NCBI Taxonomy" id="165716"/>
    <lineage>
        <taxon>Eukaryota</taxon>
        <taxon>Viridiplantae</taxon>
        <taxon>Streptophyta</taxon>
        <taxon>Embryophyta</taxon>
        <taxon>Tracheophyta</taxon>
        <taxon>Spermatophyta</taxon>
        <taxon>Magnoliopsida</taxon>
        <taxon>eudicotyledons</taxon>
        <taxon>Gunneridae</taxon>
        <taxon>Pentapetalae</taxon>
        <taxon>asterids</taxon>
        <taxon>Ericales</taxon>
        <taxon>Actinidiaceae</taxon>
        <taxon>Actinidia</taxon>
    </lineage>
</organism>
<dbReference type="EMBL" id="BJWL01000421">
    <property type="protein sequence ID" value="GFS43497.1"/>
    <property type="molecule type" value="Genomic_DNA"/>
</dbReference>
<sequence length="81" mass="9181">MSGDSGISAFPEEDDLFNWKGTISGSKDTIFEGTNYKLSFLLLCMWPNLFAILELLLRANLGFCLCCYVQSRWFCSTLSCF</sequence>
<comment type="caution">
    <text evidence="2">The sequence shown here is derived from an EMBL/GenBank/DDBJ whole genome shotgun (WGS) entry which is preliminary data.</text>
</comment>
<dbReference type="AlphaFoldDB" id="A0A7J0DVI3"/>
<reference evidence="3" key="1">
    <citation type="submission" date="2019-07" db="EMBL/GenBank/DDBJ databases">
        <title>De Novo Assembly of kiwifruit Actinidia rufa.</title>
        <authorList>
            <person name="Sugita-Konishi S."/>
            <person name="Sato K."/>
            <person name="Mori E."/>
            <person name="Abe Y."/>
            <person name="Kisaki G."/>
            <person name="Hamano K."/>
            <person name="Suezawa K."/>
            <person name="Otani M."/>
            <person name="Fukuda T."/>
            <person name="Manabe T."/>
            <person name="Gomi K."/>
            <person name="Tabuchi M."/>
            <person name="Akimitsu K."/>
            <person name="Kataoka I."/>
        </authorList>
    </citation>
    <scope>NUCLEOTIDE SEQUENCE [LARGE SCALE GENOMIC DNA]</scope>
    <source>
        <strain evidence="3">cv. Fuchu</strain>
    </source>
</reference>
<feature type="domain" description="UBC core" evidence="1">
    <location>
        <begin position="4"/>
        <end position="47"/>
    </location>
</feature>
<name>A0A7J0DVI3_9ERIC</name>
<dbReference type="OrthoDB" id="1728823at2759"/>
<proteinExistence type="predicted"/>
<keyword evidence="3" id="KW-1185">Reference proteome</keyword>
<gene>
    <name evidence="2" type="ORF">Acr_00g0085490</name>
</gene>
<dbReference type="InterPro" id="IPR016135">
    <property type="entry name" value="UBQ-conjugating_enzyme/RWD"/>
</dbReference>
<dbReference type="InterPro" id="IPR000608">
    <property type="entry name" value="UBC"/>
</dbReference>
<evidence type="ECO:0000259" key="1">
    <source>
        <dbReference type="Pfam" id="PF00179"/>
    </source>
</evidence>
<dbReference type="Proteomes" id="UP000585474">
    <property type="component" value="Unassembled WGS sequence"/>
</dbReference>
<protein>
    <submittedName>
        <fullName evidence="2">Ubiquitin-conjugating enzyme 20</fullName>
    </submittedName>
</protein>
<dbReference type="SUPFAM" id="SSF54495">
    <property type="entry name" value="UBC-like"/>
    <property type="match status" value="1"/>
</dbReference>
<accession>A0A7J0DVI3</accession>
<dbReference type="Pfam" id="PF00179">
    <property type="entry name" value="UQ_con"/>
    <property type="match status" value="1"/>
</dbReference>
<evidence type="ECO:0000313" key="2">
    <source>
        <dbReference type="EMBL" id="GFS43497.1"/>
    </source>
</evidence>